<dbReference type="EMBL" id="QXXA01000028">
    <property type="protein sequence ID" value="NBI08304.1"/>
    <property type="molecule type" value="Genomic_DNA"/>
</dbReference>
<evidence type="ECO:0000313" key="1">
    <source>
        <dbReference type="EMBL" id="NBI08304.1"/>
    </source>
</evidence>
<protein>
    <submittedName>
        <fullName evidence="1">Uncharacterized protein</fullName>
    </submittedName>
</protein>
<proteinExistence type="predicted"/>
<sequence>MVTGCVDVEYQGDKENIMLKYEIWEEGTLKMESDTLSTSIKENEFNGEISISLKDINDYMESSELMELTAAIRTDSGYFSNSILIDRYSKEYANSPSNLEKEINATEDEEISIWGLIAGDTLSVGEDIEKSVKESKWGLIVKLYFD</sequence>
<accession>A0A845R214</accession>
<gene>
    <name evidence="1" type="ORF">D3Z33_15735</name>
</gene>
<dbReference type="AlphaFoldDB" id="A0A845R214"/>
<comment type="caution">
    <text evidence="1">The sequence shown here is derived from an EMBL/GenBank/DDBJ whole genome shotgun (WGS) entry which is preliminary data.</text>
</comment>
<evidence type="ECO:0000313" key="2">
    <source>
        <dbReference type="Proteomes" id="UP000467132"/>
    </source>
</evidence>
<dbReference type="Proteomes" id="UP000467132">
    <property type="component" value="Unassembled WGS sequence"/>
</dbReference>
<name>A0A845R214_9CLOT</name>
<reference evidence="1 2" key="1">
    <citation type="submission" date="2018-08" db="EMBL/GenBank/DDBJ databases">
        <title>Murine metabolic-syndrome-specific gut microbial biobank.</title>
        <authorList>
            <person name="Liu C."/>
        </authorList>
    </citation>
    <scope>NUCLEOTIDE SEQUENCE [LARGE SCALE GENOMIC DNA]</scope>
    <source>
        <strain evidence="1 2">583</strain>
    </source>
</reference>
<organism evidence="1 2">
    <name type="scientific">Senegalia massiliensis</name>
    <dbReference type="NCBI Taxonomy" id="1720316"/>
    <lineage>
        <taxon>Bacteria</taxon>
        <taxon>Bacillati</taxon>
        <taxon>Bacillota</taxon>
        <taxon>Clostridia</taxon>
        <taxon>Eubacteriales</taxon>
        <taxon>Clostridiaceae</taxon>
        <taxon>Senegalia</taxon>
    </lineage>
</organism>
<keyword evidence="2" id="KW-1185">Reference proteome</keyword>